<accession>A0AAD5VUR9</accession>
<reference evidence="2" key="1">
    <citation type="submission" date="2022-07" db="EMBL/GenBank/DDBJ databases">
        <title>Genome Sequence of Leucocoprinus birnbaumii.</title>
        <authorList>
            <person name="Buettner E."/>
        </authorList>
    </citation>
    <scope>NUCLEOTIDE SEQUENCE</scope>
    <source>
        <strain evidence="2">VT141</strain>
    </source>
</reference>
<evidence type="ECO:0000313" key="3">
    <source>
        <dbReference type="Proteomes" id="UP001213000"/>
    </source>
</evidence>
<gene>
    <name evidence="2" type="ORF">NP233_g6301</name>
</gene>
<evidence type="ECO:0000256" key="1">
    <source>
        <dbReference type="SAM" id="MobiDB-lite"/>
    </source>
</evidence>
<dbReference type="AlphaFoldDB" id="A0AAD5VUR9"/>
<comment type="caution">
    <text evidence="2">The sequence shown here is derived from an EMBL/GenBank/DDBJ whole genome shotgun (WGS) entry which is preliminary data.</text>
</comment>
<dbReference type="Proteomes" id="UP001213000">
    <property type="component" value="Unassembled WGS sequence"/>
</dbReference>
<organism evidence="2 3">
    <name type="scientific">Leucocoprinus birnbaumii</name>
    <dbReference type="NCBI Taxonomy" id="56174"/>
    <lineage>
        <taxon>Eukaryota</taxon>
        <taxon>Fungi</taxon>
        <taxon>Dikarya</taxon>
        <taxon>Basidiomycota</taxon>
        <taxon>Agaricomycotina</taxon>
        <taxon>Agaricomycetes</taxon>
        <taxon>Agaricomycetidae</taxon>
        <taxon>Agaricales</taxon>
        <taxon>Agaricineae</taxon>
        <taxon>Agaricaceae</taxon>
        <taxon>Leucocoprinus</taxon>
    </lineage>
</organism>
<proteinExistence type="predicted"/>
<keyword evidence="3" id="KW-1185">Reference proteome</keyword>
<feature type="compositionally biased region" description="Low complexity" evidence="1">
    <location>
        <begin position="16"/>
        <end position="50"/>
    </location>
</feature>
<protein>
    <submittedName>
        <fullName evidence="2">Uncharacterized protein</fullName>
    </submittedName>
</protein>
<evidence type="ECO:0000313" key="2">
    <source>
        <dbReference type="EMBL" id="KAJ3567545.1"/>
    </source>
</evidence>
<dbReference type="EMBL" id="JANIEX010000405">
    <property type="protein sequence ID" value="KAJ3567545.1"/>
    <property type="molecule type" value="Genomic_DNA"/>
</dbReference>
<name>A0AAD5VUR9_9AGAR</name>
<feature type="compositionally biased region" description="Polar residues" evidence="1">
    <location>
        <begin position="1"/>
        <end position="15"/>
    </location>
</feature>
<feature type="region of interest" description="Disordered" evidence="1">
    <location>
        <begin position="1"/>
        <end position="52"/>
    </location>
</feature>
<sequence length="309" mass="34063">MTEQPLQSYQNTAQPCTGSSSTSSRCSSSSSRGVPTSTLPSTPSTDLLLSHRSIPPSQPLILAWPPSPSISSTNKSIEPPTPTEAPPGLVAKSSVKMKQSEAHYHDFGLKRYDIATAPTNPVKYQFSNIGSNSMVLLPPADALNTQPLYHISVSLDCFVPFSYITTVVRGGSPNGEVVGDFETGSLVNPAIRESTIFVRDQEHRLKDLVSHVGAMHWTWKPSRRDQALGKPQLEWDFSRPRSQIFSCKLLQAPKILLAIYSPPSFPRRQRGGPPQPSTLEVTPQGYEHLDEVLLSLLVIERERHLRMDL</sequence>